<gene>
    <name evidence="2" type="ORF">NCTC10899_02607</name>
</gene>
<evidence type="ECO:0000313" key="3">
    <source>
        <dbReference type="Proteomes" id="UP000254260"/>
    </source>
</evidence>
<proteinExistence type="predicted"/>
<dbReference type="Proteomes" id="UP000254260">
    <property type="component" value="Unassembled WGS sequence"/>
</dbReference>
<dbReference type="EMBL" id="UGUU01000001">
    <property type="protein sequence ID" value="SUD39783.1"/>
    <property type="molecule type" value="Genomic_DNA"/>
</dbReference>
<dbReference type="AlphaFoldDB" id="A0A379IVG0"/>
<protein>
    <submittedName>
        <fullName evidence="2">Chromosome segregation ATPase</fullName>
    </submittedName>
</protein>
<dbReference type="SUPFAM" id="SSF52540">
    <property type="entry name" value="P-loop containing nucleoside triphosphate hydrolases"/>
    <property type="match status" value="1"/>
</dbReference>
<accession>A0A379IVG0</accession>
<feature type="coiled-coil region" evidence="1">
    <location>
        <begin position="474"/>
        <end position="501"/>
    </location>
</feature>
<dbReference type="RefSeq" id="WP_258867416.1">
    <property type="nucleotide sequence ID" value="NZ_UGUU01000001.1"/>
</dbReference>
<dbReference type="InterPro" id="IPR027417">
    <property type="entry name" value="P-loop_NTPase"/>
</dbReference>
<evidence type="ECO:0000256" key="1">
    <source>
        <dbReference type="SAM" id="Coils"/>
    </source>
</evidence>
<feature type="coiled-coil region" evidence="1">
    <location>
        <begin position="549"/>
        <end position="583"/>
    </location>
</feature>
<evidence type="ECO:0000313" key="2">
    <source>
        <dbReference type="EMBL" id="SUD39783.1"/>
    </source>
</evidence>
<keyword evidence="1" id="KW-0175">Coiled coil</keyword>
<feature type="coiled-coil region" evidence="1">
    <location>
        <begin position="613"/>
        <end position="640"/>
    </location>
</feature>
<reference evidence="2 3" key="1">
    <citation type="submission" date="2018-06" db="EMBL/GenBank/DDBJ databases">
        <authorList>
            <consortium name="Pathogen Informatics"/>
            <person name="Doyle S."/>
        </authorList>
    </citation>
    <scope>NUCLEOTIDE SEQUENCE [LARGE SCALE GENOMIC DNA]</scope>
    <source>
        <strain evidence="2 3">NCTC10899</strain>
    </source>
</reference>
<name>A0A379IVG0_ECTME</name>
<organism evidence="2 3">
    <name type="scientific">Ectopseudomonas mendocina</name>
    <name type="common">Pseudomonas mendocina</name>
    <dbReference type="NCBI Taxonomy" id="300"/>
    <lineage>
        <taxon>Bacteria</taxon>
        <taxon>Pseudomonadati</taxon>
        <taxon>Pseudomonadota</taxon>
        <taxon>Gammaproteobacteria</taxon>
        <taxon>Pseudomonadales</taxon>
        <taxon>Pseudomonadaceae</taxon>
        <taxon>Ectopseudomonas</taxon>
    </lineage>
</organism>
<sequence length="924" mass="105433">MMDYGFQRLVLLNSAGYERAELPLDASVSLVAPNNTGKTSLINALQFLLIIDRRRMDFGPHDVERSRRFYFPNNSAYILLEVLLPESGSVVLGCVGKGVSNDYEYFAYRGQLNLDDYRRDDGCLVAQPQLLSHLATRGLLAQRYSGSEFTSMVYGNSRRGRGENGDFTIFRLEQARHAEVFQRVLTRTLRLDKLQSKEVKDYLLQIFHRDLSDAGIDFKQEWDKAFADVNADREQYQAAQKQLERIGRLETLYEERLQLRGKLFHLRPLIDQALQDWQSYYQSRSADLQQTRAGIEQAEEQLQHDRVEWSAARERSLQTEAALKREDERQAELERRFTLIDRRETLERSIEHARAAYEAQVALVAGVQGRSPNEIVRDRNRVTQDVQRLSRERASLAGNLYQHLQRELNAEQLAALNRLFAREVMTLPESGFRLNGEQLHQSLEKWLSQAGRLELPGLDLQLAGLPDQHRQRSAEEIDQELSDLQRQLAQVDEQLQAAEQIRAAEALKLEREHDYQQALRELEAFDDLAILRERGAERERSLLDCRSVLADLEAKLRGVQAEVQRLREQLDGIRKQQDELDGQHREICTGRDRRCDGDPIFSYLADLPHHKWVGATELAIEQLAEHLREYQQDCRRLLSLETDVRGLLAELHTGGLTKFQTADDPDEEIRLMIEFGRHLPQEFEAIERKARTAVVNVTACLRQLRGSLNDFKAKMRQFNQLIGRRRLSDLSVFKIEPEDEQELVWAIEALISTAEQVDSGQSFELFDHGSVLDDESLTRAKALLIREGDARGGLAVEHLFRLSFIVGKEGQKPEAFADIDGAASNGTVLMAKLVTGLALLHQMQDKRYSVRAACYLDEALALDGPNQTSLIDTAAEFGFALIFASPAPLATVRYCVPITRHGGHNHVSRKNWQELEPRLAGAGA</sequence>